<keyword evidence="2" id="KW-0156">Chromatin regulator</keyword>
<feature type="domain" description="Chromo" evidence="7">
    <location>
        <begin position="21"/>
        <end position="73"/>
    </location>
</feature>
<organism evidence="8 9">
    <name type="scientific">Aphis glycines</name>
    <name type="common">Soybean aphid</name>
    <dbReference type="NCBI Taxonomy" id="307491"/>
    <lineage>
        <taxon>Eukaryota</taxon>
        <taxon>Metazoa</taxon>
        <taxon>Ecdysozoa</taxon>
        <taxon>Arthropoda</taxon>
        <taxon>Hexapoda</taxon>
        <taxon>Insecta</taxon>
        <taxon>Pterygota</taxon>
        <taxon>Neoptera</taxon>
        <taxon>Paraneoptera</taxon>
        <taxon>Hemiptera</taxon>
        <taxon>Sternorrhyncha</taxon>
        <taxon>Aphidomorpha</taxon>
        <taxon>Aphidoidea</taxon>
        <taxon>Aphididae</taxon>
        <taxon>Aphidini</taxon>
        <taxon>Aphis</taxon>
        <taxon>Aphis</taxon>
    </lineage>
</organism>
<dbReference type="AlphaFoldDB" id="A0A6G0TI79"/>
<evidence type="ECO:0000256" key="4">
    <source>
        <dbReference type="ARBA" id="ARBA00023163"/>
    </source>
</evidence>
<dbReference type="InterPro" id="IPR016197">
    <property type="entry name" value="Chromo-like_dom_sf"/>
</dbReference>
<evidence type="ECO:0000259" key="7">
    <source>
        <dbReference type="SMART" id="SM00298"/>
    </source>
</evidence>
<dbReference type="GO" id="GO:0035267">
    <property type="term" value="C:NuA4 histone acetyltransferase complex"/>
    <property type="evidence" value="ECO:0007669"/>
    <property type="project" value="TreeGrafter"/>
</dbReference>
<evidence type="ECO:0000256" key="2">
    <source>
        <dbReference type="ARBA" id="ARBA00022853"/>
    </source>
</evidence>
<dbReference type="SMART" id="SM00298">
    <property type="entry name" value="CHROMO"/>
    <property type="match status" value="1"/>
</dbReference>
<keyword evidence="4" id="KW-0804">Transcription</keyword>
<evidence type="ECO:0000313" key="9">
    <source>
        <dbReference type="Proteomes" id="UP000475862"/>
    </source>
</evidence>
<comment type="subcellular location">
    <subcellularLocation>
        <location evidence="1">Nucleus</location>
    </subcellularLocation>
</comment>
<evidence type="ECO:0000313" key="8">
    <source>
        <dbReference type="EMBL" id="KAE9533429.1"/>
    </source>
</evidence>
<dbReference type="PANTHER" id="PTHR10880">
    <property type="entry name" value="MORTALITY FACTOR 4-LIKE PROTEIN"/>
    <property type="match status" value="1"/>
</dbReference>
<dbReference type="GO" id="GO:0005634">
    <property type="term" value="C:nucleus"/>
    <property type="evidence" value="ECO:0007669"/>
    <property type="project" value="UniProtKB-SubCell"/>
</dbReference>
<dbReference type="Gene3D" id="1.10.274.30">
    <property type="entry name" value="MRG domain"/>
    <property type="match status" value="1"/>
</dbReference>
<gene>
    <name evidence="8" type="ORF">AGLY_009067</name>
</gene>
<dbReference type="InterPro" id="IPR053820">
    <property type="entry name" value="MSL3_chromo-like"/>
</dbReference>
<dbReference type="GO" id="GO:0006325">
    <property type="term" value="P:chromatin organization"/>
    <property type="evidence" value="ECO:0007669"/>
    <property type="project" value="UniProtKB-KW"/>
</dbReference>
<dbReference type="GO" id="GO:0006355">
    <property type="term" value="P:regulation of DNA-templated transcription"/>
    <property type="evidence" value="ECO:0007669"/>
    <property type="project" value="InterPro"/>
</dbReference>
<dbReference type="InterPro" id="IPR000953">
    <property type="entry name" value="Chromo/chromo_shadow_dom"/>
</dbReference>
<proteinExistence type="predicted"/>
<dbReference type="OrthoDB" id="6605698at2759"/>
<keyword evidence="5" id="KW-0539">Nucleus</keyword>
<keyword evidence="9" id="KW-1185">Reference proteome</keyword>
<name>A0A6G0TI79_APHGL</name>
<feature type="compositionally biased region" description="Basic and acidic residues" evidence="6">
    <location>
        <begin position="129"/>
        <end position="142"/>
    </location>
</feature>
<comment type="caution">
    <text evidence="8">The sequence shown here is derived from an EMBL/GenBank/DDBJ whole genome shotgun (WGS) entry which is preliminary data.</text>
</comment>
<dbReference type="Gene3D" id="2.30.30.140">
    <property type="match status" value="1"/>
</dbReference>
<evidence type="ECO:0000256" key="3">
    <source>
        <dbReference type="ARBA" id="ARBA00023015"/>
    </source>
</evidence>
<dbReference type="SUPFAM" id="SSF54160">
    <property type="entry name" value="Chromo domain-like"/>
    <property type="match status" value="1"/>
</dbReference>
<dbReference type="Pfam" id="PF22732">
    <property type="entry name" value="MSL3_chromo-like"/>
    <property type="match status" value="1"/>
</dbReference>
<reference evidence="8 9" key="1">
    <citation type="submission" date="2019-08" db="EMBL/GenBank/DDBJ databases">
        <title>The genome of the soybean aphid Biotype 1, its phylome, world population structure and adaptation to the North American continent.</title>
        <authorList>
            <person name="Giordano R."/>
            <person name="Donthu R.K."/>
            <person name="Hernandez A.G."/>
            <person name="Wright C.L."/>
            <person name="Zimin A.V."/>
        </authorList>
    </citation>
    <scope>NUCLEOTIDE SEQUENCE [LARGE SCALE GENOMIC DNA]</scope>
    <source>
        <tissue evidence="8">Whole aphids</tissue>
    </source>
</reference>
<dbReference type="InterPro" id="IPR008676">
    <property type="entry name" value="MRG"/>
</dbReference>
<dbReference type="InterPro" id="IPR026541">
    <property type="entry name" value="MRG_dom"/>
</dbReference>
<protein>
    <recommendedName>
        <fullName evidence="7">Chromo domain-containing protein</fullName>
    </recommendedName>
</protein>
<dbReference type="EMBL" id="VYZN01000034">
    <property type="protein sequence ID" value="KAE9533429.1"/>
    <property type="molecule type" value="Genomic_DNA"/>
</dbReference>
<feature type="region of interest" description="Disordered" evidence="6">
    <location>
        <begin position="87"/>
        <end position="148"/>
    </location>
</feature>
<sequence>MEDIYNFAQGDNVLAYFKNLLYEAKCMKRRLTDDGEKQYFIHYKGWKTTWDEWVDEDELLEINEINLGHQQRLKQNFEKSKQELEKIKRGRKKIEKPNEKISLPSPSKPRGRPKKTVIDSEKNKRKHTDKNLQKRGQSEKAVNKPKSNIVDREVKNKIKPVSNDTITEITPSSSTMGNSIETTKNVKTYTNKTKKLTNEVIQNNISIIKPSTSMDIDYSNEFQLEYEPVPKRPKTYTKNKTTEESKVIASNVSDDPTENISVQFARQASISEPAKTLPVTTLATNFFTEPRVPSTLFANREMDVEKILREQSLRTAAHTCLKIIPFPMRLSEKLPNGVKLPDKLKKVLINDLEIHNQCNKLLKFHDDHYVAKVAYTFIESHSFPDDLHRQSSIILCTKLMNYFNSIVHTHISYQNEIKNGIQLKGMSHFKKRLAEQPNMTYVFKQHIVPKKIWCYVYGPIFLLRFLVRLPFFILKTSWNPECNLDFFVQFIDNMMQFLDDNIDTYFSTVDYMEL</sequence>
<dbReference type="Proteomes" id="UP000475862">
    <property type="component" value="Unassembled WGS sequence"/>
</dbReference>
<evidence type="ECO:0000256" key="1">
    <source>
        <dbReference type="ARBA" id="ARBA00004123"/>
    </source>
</evidence>
<evidence type="ECO:0000256" key="5">
    <source>
        <dbReference type="ARBA" id="ARBA00023242"/>
    </source>
</evidence>
<dbReference type="PROSITE" id="PS51640">
    <property type="entry name" value="MRG"/>
    <property type="match status" value="1"/>
</dbReference>
<accession>A0A6G0TI79</accession>
<keyword evidence="3" id="KW-0805">Transcription regulation</keyword>
<dbReference type="Pfam" id="PF05712">
    <property type="entry name" value="MRG"/>
    <property type="match status" value="1"/>
</dbReference>
<evidence type="ECO:0000256" key="6">
    <source>
        <dbReference type="SAM" id="MobiDB-lite"/>
    </source>
</evidence>
<dbReference type="InterPro" id="IPR038217">
    <property type="entry name" value="MRG_C_sf"/>
</dbReference>
<dbReference type="PANTHER" id="PTHR10880:SF48">
    <property type="entry name" value="MORTALITY FACTOR 4 LIKE 2"/>
    <property type="match status" value="1"/>
</dbReference>